<dbReference type="Gene3D" id="1.25.40.10">
    <property type="entry name" value="Tetratricopeptide repeat domain"/>
    <property type="match status" value="1"/>
</dbReference>
<dbReference type="PROSITE" id="PS50043">
    <property type="entry name" value="HTH_LUXR_2"/>
    <property type="match status" value="1"/>
</dbReference>
<organism evidence="5 6">
    <name type="scientific">Paenibacillus antri</name>
    <dbReference type="NCBI Taxonomy" id="2582848"/>
    <lineage>
        <taxon>Bacteria</taxon>
        <taxon>Bacillati</taxon>
        <taxon>Bacillota</taxon>
        <taxon>Bacilli</taxon>
        <taxon>Bacillales</taxon>
        <taxon>Paenibacillaceae</taxon>
        <taxon>Paenibacillus</taxon>
    </lineage>
</organism>
<dbReference type="OrthoDB" id="1137593at2"/>
<evidence type="ECO:0000313" key="5">
    <source>
        <dbReference type="EMBL" id="TLS50983.1"/>
    </source>
</evidence>
<evidence type="ECO:0000259" key="4">
    <source>
        <dbReference type="PROSITE" id="PS50043"/>
    </source>
</evidence>
<dbReference type="SUPFAM" id="SSF48452">
    <property type="entry name" value="TPR-like"/>
    <property type="match status" value="1"/>
</dbReference>
<dbReference type="Pfam" id="PF25873">
    <property type="entry name" value="WHD_MalT"/>
    <property type="match status" value="1"/>
</dbReference>
<dbReference type="PANTHER" id="PTHR44688:SF16">
    <property type="entry name" value="DNA-BINDING TRANSCRIPTIONAL ACTIVATOR DEVR_DOSR"/>
    <property type="match status" value="1"/>
</dbReference>
<dbReference type="Proteomes" id="UP000309676">
    <property type="component" value="Unassembled WGS sequence"/>
</dbReference>
<dbReference type="InterPro" id="IPR016032">
    <property type="entry name" value="Sig_transdc_resp-reg_C-effctor"/>
</dbReference>
<keyword evidence="2" id="KW-0238">DNA-binding</keyword>
<dbReference type="PRINTS" id="PR00038">
    <property type="entry name" value="HTHLUXR"/>
</dbReference>
<dbReference type="GO" id="GO:0006355">
    <property type="term" value="P:regulation of DNA-templated transcription"/>
    <property type="evidence" value="ECO:0007669"/>
    <property type="project" value="InterPro"/>
</dbReference>
<reference evidence="5 6" key="1">
    <citation type="submission" date="2019-05" db="EMBL/GenBank/DDBJ databases">
        <authorList>
            <person name="Narsing Rao M.P."/>
            <person name="Li W.J."/>
        </authorList>
    </citation>
    <scope>NUCLEOTIDE SEQUENCE [LARGE SCALE GENOMIC DNA]</scope>
    <source>
        <strain evidence="5 6">SYSU_K30003</strain>
    </source>
</reference>
<comment type="caution">
    <text evidence="5">The sequence shown here is derived from an EMBL/GenBank/DDBJ whole genome shotgun (WGS) entry which is preliminary data.</text>
</comment>
<dbReference type="InterPro" id="IPR000792">
    <property type="entry name" value="Tscrpt_reg_LuxR_C"/>
</dbReference>
<dbReference type="InterPro" id="IPR011990">
    <property type="entry name" value="TPR-like_helical_dom_sf"/>
</dbReference>
<accession>A0A5R9GEA5</accession>
<dbReference type="EMBL" id="VCIW01000012">
    <property type="protein sequence ID" value="TLS50983.1"/>
    <property type="molecule type" value="Genomic_DNA"/>
</dbReference>
<dbReference type="RefSeq" id="WP_138195669.1">
    <property type="nucleotide sequence ID" value="NZ_VCIW01000012.1"/>
</dbReference>
<dbReference type="Gene3D" id="3.40.50.300">
    <property type="entry name" value="P-loop containing nucleotide triphosphate hydrolases"/>
    <property type="match status" value="1"/>
</dbReference>
<dbReference type="InterPro" id="IPR027417">
    <property type="entry name" value="P-loop_NTPase"/>
</dbReference>
<keyword evidence="1" id="KW-0805">Transcription regulation</keyword>
<dbReference type="CDD" id="cd06170">
    <property type="entry name" value="LuxR_C_like"/>
    <property type="match status" value="1"/>
</dbReference>
<keyword evidence="3" id="KW-0804">Transcription</keyword>
<protein>
    <submittedName>
        <fullName evidence="5">Tetratricopeptide repeat protein</fullName>
    </submittedName>
</protein>
<evidence type="ECO:0000256" key="1">
    <source>
        <dbReference type="ARBA" id="ARBA00023015"/>
    </source>
</evidence>
<dbReference type="SUPFAM" id="SSF52540">
    <property type="entry name" value="P-loop containing nucleoside triphosphate hydrolases"/>
    <property type="match status" value="1"/>
</dbReference>
<dbReference type="InterPro" id="IPR059106">
    <property type="entry name" value="WHD_MalT"/>
</dbReference>
<evidence type="ECO:0000256" key="3">
    <source>
        <dbReference type="ARBA" id="ARBA00023163"/>
    </source>
</evidence>
<dbReference type="Gene3D" id="1.10.10.10">
    <property type="entry name" value="Winged helix-like DNA-binding domain superfamily/Winged helix DNA-binding domain"/>
    <property type="match status" value="1"/>
</dbReference>
<keyword evidence="6" id="KW-1185">Reference proteome</keyword>
<dbReference type="SMART" id="SM00421">
    <property type="entry name" value="HTH_LUXR"/>
    <property type="match status" value="1"/>
</dbReference>
<dbReference type="Pfam" id="PF00196">
    <property type="entry name" value="GerE"/>
    <property type="match status" value="1"/>
</dbReference>
<name>A0A5R9GEA5_9BACL</name>
<dbReference type="AlphaFoldDB" id="A0A5R9GEA5"/>
<evidence type="ECO:0000256" key="2">
    <source>
        <dbReference type="ARBA" id="ARBA00023125"/>
    </source>
</evidence>
<dbReference type="Pfam" id="PF17874">
    <property type="entry name" value="TPR_MalT"/>
    <property type="match status" value="1"/>
</dbReference>
<dbReference type="GO" id="GO:0003677">
    <property type="term" value="F:DNA binding"/>
    <property type="evidence" value="ECO:0007669"/>
    <property type="project" value="UniProtKB-KW"/>
</dbReference>
<proteinExistence type="predicted"/>
<evidence type="ECO:0000313" key="6">
    <source>
        <dbReference type="Proteomes" id="UP000309676"/>
    </source>
</evidence>
<gene>
    <name evidence="5" type="ORF">FE782_17410</name>
</gene>
<sequence length="901" mass="99622">MNMPILATKLYIPLPRTNVVLRKRLLDRLNEGLNRKLTLISASAGFGKTTLVGEWAAGCDRPVAWLSLDAGDNDVTRFFSHLVAALQTVEERMGEGAAHALRTPQPPSYESLMTMLLNDIAAFPRRLALVLDDYHATDDHRIDNALAFLLEHLPPQLHLVIATREDPRLPLSRLRARGQLNELRAADLRFTSEEAAAFLDEGMGLALSAGDIAALETRTEGWITGLQLAALSMRGREDVSAFIRAFAGDNRYIVDYLVEEVLQRQPAPIRRFLLQTSILDRLHGPLCDAVTGMEGSGARLEALERGNFFVVPLDDRRRWYRYHHLFAEVLAAHLASDPPERIATLHRRASAWHERHGSSADAIRHALAAEDFGRAADMVERAWPALRAARQEAAALGWLKALPDELIRRRPVLCVEYAWALLSCGEAAAAEDRLSDAERWLEPAEDGRERPEVVDEAEFARLPAAIALYRAALAQGLGDVPAVIRYARRVLELVPEDDDLPRGAATALLGLASWTSGDLETAYRMFEGGLERVQRAGNVSDAVGGAIALADIRIAQGRLREALRIYERGLQLASEQGGLELRGTADLYVGMSELCRERNDLHAAERHLASSVQSGERAGFPQNRYRRNVAMARIREAQGDPDGALDLLQEADRLYAGDFFPNARPVAALKARLRAGQGRVDEALDWAREQGLSVEDDLSYLREFEHLTLVRVLLARFKSDRSGSDPAMLEAAIGLLERLLQAAEEGGRTGSAIEILVVQALARQMQGDVPAALAALARALSLAEPEGYVRVFADEGRPMAALLEAAAKQGIARSYVRRLLSAFGQEEDRRRTSPGGASEPLSEREREVLRLLRTEWSGPDIARELGVSLNTLRTHTKHIYEKLEVNNRRAAVRRAEELGDF</sequence>
<dbReference type="InterPro" id="IPR036388">
    <property type="entry name" value="WH-like_DNA-bd_sf"/>
</dbReference>
<dbReference type="SUPFAM" id="SSF46894">
    <property type="entry name" value="C-terminal effector domain of the bipartite response regulators"/>
    <property type="match status" value="1"/>
</dbReference>
<dbReference type="PANTHER" id="PTHR44688">
    <property type="entry name" value="DNA-BINDING TRANSCRIPTIONAL ACTIVATOR DEVR_DOSR"/>
    <property type="match status" value="1"/>
</dbReference>
<feature type="domain" description="HTH luxR-type" evidence="4">
    <location>
        <begin position="834"/>
        <end position="899"/>
    </location>
</feature>
<dbReference type="InterPro" id="IPR041617">
    <property type="entry name" value="TPR_MalT"/>
</dbReference>